<protein>
    <recommendedName>
        <fullName evidence="3">DUF6534 domain-containing protein</fullName>
    </recommendedName>
</protein>
<feature type="compositionally biased region" description="Polar residues" evidence="1">
    <location>
        <begin position="676"/>
        <end position="687"/>
    </location>
</feature>
<evidence type="ECO:0000259" key="3">
    <source>
        <dbReference type="Pfam" id="PF20152"/>
    </source>
</evidence>
<dbReference type="AlphaFoldDB" id="A0AAD6WVD2"/>
<feature type="compositionally biased region" description="Basic and acidic residues" evidence="1">
    <location>
        <begin position="377"/>
        <end position="428"/>
    </location>
</feature>
<feature type="transmembrane region" description="Helical" evidence="2">
    <location>
        <begin position="503"/>
        <end position="523"/>
    </location>
</feature>
<sequence length="716" mass="77496">MPEMFKAYDPTTVPEIMPFPALLRVATTKADKVKTDAFGAKAFQHTVQHGDDAAEEARLPALCRAGLVDNPPKTESNKRKNSADGNASDVEEDEGPIQKVLTNKRVAEKITRRKKRAGTSAEKTVVVPPALALSKVFGIANQDRSRQIPRRHPGALETMLGSMNAGGKSRKAEAELWANENHEDWETAAATEEGGELDRQFFRPFLATMVMAWVDEHDELHLEWVEALPQGVKVHQRFENQYPKITKSFINAMHGWAKQPLQEYAAARNGPREPSAPVFTVTDEDAAFGDEVIPWASIASKPEEYYDTKKFDDVVFTADGVEGLKGGQWFTLGAALAAGAGEGSSGFFRKVSAVVEIDEADKAAEAQRKVDEAAEAAEAQRKVDEAAEEAQRKVDEAAEAQRKEDEARKVDEAAAKRKAEEGGEEPSKRKAPAAPLQPDAEGGGPSQESPQNRRGRPKLSVRRSGAAQARKARRNQVFDIVPVKAATKKEARKPEFRTIPVPMGLWLSAAAVTDTAIAIILIVEHLKNPRDSGVAKNIIQLTFETGAVTAVVAVLNLILYFAIRSTTYHFYPMNPNLLSALQGLIPLLVAGGQASGNTGQAALPPLPVGAYTSARPQSRPQAIPSSLSGHPNPNTSLPTPNVLQPILGLSSLGVSMSANSNQPRRRQASGSVAALSRSQISQANNGRLTAIENHFPSTQSLTRRTRTRGRASLPHL</sequence>
<dbReference type="Pfam" id="PF20152">
    <property type="entry name" value="DUF6534"/>
    <property type="match status" value="1"/>
</dbReference>
<organism evidence="4 5">
    <name type="scientific">Mycena alexandri</name>
    <dbReference type="NCBI Taxonomy" id="1745969"/>
    <lineage>
        <taxon>Eukaryota</taxon>
        <taxon>Fungi</taxon>
        <taxon>Dikarya</taxon>
        <taxon>Basidiomycota</taxon>
        <taxon>Agaricomycotina</taxon>
        <taxon>Agaricomycetes</taxon>
        <taxon>Agaricomycetidae</taxon>
        <taxon>Agaricales</taxon>
        <taxon>Marasmiineae</taxon>
        <taxon>Mycenaceae</taxon>
        <taxon>Mycena</taxon>
    </lineage>
</organism>
<feature type="region of interest" description="Disordered" evidence="1">
    <location>
        <begin position="654"/>
        <end position="716"/>
    </location>
</feature>
<feature type="compositionally biased region" description="Polar residues" evidence="1">
    <location>
        <begin position="614"/>
        <end position="641"/>
    </location>
</feature>
<feature type="region of interest" description="Disordered" evidence="1">
    <location>
        <begin position="66"/>
        <end position="106"/>
    </location>
</feature>
<evidence type="ECO:0000256" key="1">
    <source>
        <dbReference type="SAM" id="MobiDB-lite"/>
    </source>
</evidence>
<feature type="transmembrane region" description="Helical" evidence="2">
    <location>
        <begin position="543"/>
        <end position="563"/>
    </location>
</feature>
<keyword evidence="2" id="KW-0472">Membrane</keyword>
<keyword evidence="2" id="KW-1133">Transmembrane helix</keyword>
<feature type="region of interest" description="Disordered" evidence="1">
    <location>
        <begin position="377"/>
        <end position="473"/>
    </location>
</feature>
<dbReference type="Proteomes" id="UP001218188">
    <property type="component" value="Unassembled WGS sequence"/>
</dbReference>
<feature type="domain" description="DUF6534" evidence="3">
    <location>
        <begin position="510"/>
        <end position="577"/>
    </location>
</feature>
<gene>
    <name evidence="4" type="ORF">C8F04DRAFT_1269959</name>
</gene>
<proteinExistence type="predicted"/>
<dbReference type="InterPro" id="IPR045339">
    <property type="entry name" value="DUF6534"/>
</dbReference>
<evidence type="ECO:0000313" key="4">
    <source>
        <dbReference type="EMBL" id="KAJ7024816.1"/>
    </source>
</evidence>
<keyword evidence="5" id="KW-1185">Reference proteome</keyword>
<keyword evidence="2" id="KW-0812">Transmembrane</keyword>
<dbReference type="EMBL" id="JARJCM010000164">
    <property type="protein sequence ID" value="KAJ7024816.1"/>
    <property type="molecule type" value="Genomic_DNA"/>
</dbReference>
<evidence type="ECO:0000313" key="5">
    <source>
        <dbReference type="Proteomes" id="UP001218188"/>
    </source>
</evidence>
<reference evidence="4" key="1">
    <citation type="submission" date="2023-03" db="EMBL/GenBank/DDBJ databases">
        <title>Massive genome expansion in bonnet fungi (Mycena s.s.) driven by repeated elements and novel gene families across ecological guilds.</title>
        <authorList>
            <consortium name="Lawrence Berkeley National Laboratory"/>
            <person name="Harder C.B."/>
            <person name="Miyauchi S."/>
            <person name="Viragh M."/>
            <person name="Kuo A."/>
            <person name="Thoen E."/>
            <person name="Andreopoulos B."/>
            <person name="Lu D."/>
            <person name="Skrede I."/>
            <person name="Drula E."/>
            <person name="Henrissat B."/>
            <person name="Morin E."/>
            <person name="Kohler A."/>
            <person name="Barry K."/>
            <person name="LaButti K."/>
            <person name="Morin E."/>
            <person name="Salamov A."/>
            <person name="Lipzen A."/>
            <person name="Mereny Z."/>
            <person name="Hegedus B."/>
            <person name="Baldrian P."/>
            <person name="Stursova M."/>
            <person name="Weitz H."/>
            <person name="Taylor A."/>
            <person name="Grigoriev I.V."/>
            <person name="Nagy L.G."/>
            <person name="Martin F."/>
            <person name="Kauserud H."/>
        </authorList>
    </citation>
    <scope>NUCLEOTIDE SEQUENCE</scope>
    <source>
        <strain evidence="4">CBHHK200</strain>
    </source>
</reference>
<feature type="region of interest" description="Disordered" evidence="1">
    <location>
        <begin position="607"/>
        <end position="641"/>
    </location>
</feature>
<comment type="caution">
    <text evidence="4">The sequence shown here is derived from an EMBL/GenBank/DDBJ whole genome shotgun (WGS) entry which is preliminary data.</text>
</comment>
<accession>A0AAD6WVD2</accession>
<name>A0AAD6WVD2_9AGAR</name>
<evidence type="ECO:0000256" key="2">
    <source>
        <dbReference type="SAM" id="Phobius"/>
    </source>
</evidence>